<feature type="region of interest" description="Disordered" evidence="7">
    <location>
        <begin position="56"/>
        <end position="110"/>
    </location>
</feature>
<reference evidence="9" key="1">
    <citation type="journal article" date="2023" name="Genome Biol. Evol.">
        <title>First Whole Genome Sequence and Flow Cytometry Genome Size Data for the Lichen-Forming Fungus Ramalina farinacea (Ascomycota).</title>
        <authorList>
            <person name="Llewellyn T."/>
            <person name="Mian S."/>
            <person name="Hill R."/>
            <person name="Leitch I.J."/>
            <person name="Gaya E."/>
        </authorList>
    </citation>
    <scope>NUCLEOTIDE SEQUENCE</scope>
    <source>
        <strain evidence="9">LIQ254RAFAR</strain>
    </source>
</reference>
<accession>A0AA43U136</accession>
<dbReference type="Proteomes" id="UP001161017">
    <property type="component" value="Unassembled WGS sequence"/>
</dbReference>
<dbReference type="GO" id="GO:0006351">
    <property type="term" value="P:DNA-templated transcription"/>
    <property type="evidence" value="ECO:0007669"/>
    <property type="project" value="InterPro"/>
</dbReference>
<dbReference type="PANTHER" id="PTHR47338:SF3">
    <property type="entry name" value="C6 FINGER DOMAIN TRANSCRIPTION FACTOR DBAA-RELATED"/>
    <property type="match status" value="1"/>
</dbReference>
<evidence type="ECO:0000313" key="9">
    <source>
        <dbReference type="EMBL" id="MDI1492047.1"/>
    </source>
</evidence>
<dbReference type="SMART" id="SM00906">
    <property type="entry name" value="Fungal_trans"/>
    <property type="match status" value="1"/>
</dbReference>
<keyword evidence="4" id="KW-0238">DNA-binding</keyword>
<evidence type="ECO:0000256" key="4">
    <source>
        <dbReference type="ARBA" id="ARBA00023125"/>
    </source>
</evidence>
<feature type="compositionally biased region" description="Polar residues" evidence="7">
    <location>
        <begin position="56"/>
        <end position="107"/>
    </location>
</feature>
<evidence type="ECO:0000256" key="1">
    <source>
        <dbReference type="ARBA" id="ARBA00004123"/>
    </source>
</evidence>
<dbReference type="GO" id="GO:0000981">
    <property type="term" value="F:DNA-binding transcription factor activity, RNA polymerase II-specific"/>
    <property type="evidence" value="ECO:0007669"/>
    <property type="project" value="InterPro"/>
</dbReference>
<protein>
    <recommendedName>
        <fullName evidence="8">Xylanolytic transcriptional activator regulatory domain-containing protein</fullName>
    </recommendedName>
</protein>
<dbReference type="InterPro" id="IPR050815">
    <property type="entry name" value="TF_fung"/>
</dbReference>
<feature type="domain" description="Xylanolytic transcriptional activator regulatory" evidence="8">
    <location>
        <begin position="277"/>
        <end position="370"/>
    </location>
</feature>
<evidence type="ECO:0000256" key="2">
    <source>
        <dbReference type="ARBA" id="ARBA00022723"/>
    </source>
</evidence>
<evidence type="ECO:0000256" key="3">
    <source>
        <dbReference type="ARBA" id="ARBA00023015"/>
    </source>
</evidence>
<dbReference type="AlphaFoldDB" id="A0AA43U136"/>
<dbReference type="GO" id="GO:0005634">
    <property type="term" value="C:nucleus"/>
    <property type="evidence" value="ECO:0007669"/>
    <property type="project" value="UniProtKB-SubCell"/>
</dbReference>
<dbReference type="GO" id="GO:0008270">
    <property type="term" value="F:zinc ion binding"/>
    <property type="evidence" value="ECO:0007669"/>
    <property type="project" value="InterPro"/>
</dbReference>
<keyword evidence="6" id="KW-0539">Nucleus</keyword>
<dbReference type="GO" id="GO:0003677">
    <property type="term" value="F:DNA binding"/>
    <property type="evidence" value="ECO:0007669"/>
    <property type="project" value="UniProtKB-KW"/>
</dbReference>
<evidence type="ECO:0000256" key="5">
    <source>
        <dbReference type="ARBA" id="ARBA00023163"/>
    </source>
</evidence>
<keyword evidence="2" id="KW-0479">Metal-binding</keyword>
<dbReference type="EMBL" id="JAPUFD010000016">
    <property type="protein sequence ID" value="MDI1492047.1"/>
    <property type="molecule type" value="Genomic_DNA"/>
</dbReference>
<evidence type="ECO:0000256" key="6">
    <source>
        <dbReference type="ARBA" id="ARBA00023242"/>
    </source>
</evidence>
<evidence type="ECO:0000259" key="8">
    <source>
        <dbReference type="SMART" id="SM00906"/>
    </source>
</evidence>
<organism evidence="9 10">
    <name type="scientific">Ramalina farinacea</name>
    <dbReference type="NCBI Taxonomy" id="258253"/>
    <lineage>
        <taxon>Eukaryota</taxon>
        <taxon>Fungi</taxon>
        <taxon>Dikarya</taxon>
        <taxon>Ascomycota</taxon>
        <taxon>Pezizomycotina</taxon>
        <taxon>Lecanoromycetes</taxon>
        <taxon>OSLEUM clade</taxon>
        <taxon>Lecanoromycetidae</taxon>
        <taxon>Lecanorales</taxon>
        <taxon>Lecanorineae</taxon>
        <taxon>Ramalinaceae</taxon>
        <taxon>Ramalina</taxon>
    </lineage>
</organism>
<comment type="subcellular location">
    <subcellularLocation>
        <location evidence="1">Nucleus</location>
    </subcellularLocation>
</comment>
<comment type="caution">
    <text evidence="9">The sequence shown here is derived from an EMBL/GenBank/DDBJ whole genome shotgun (WGS) entry which is preliminary data.</text>
</comment>
<evidence type="ECO:0000256" key="7">
    <source>
        <dbReference type="SAM" id="MobiDB-lite"/>
    </source>
</evidence>
<sequence length="583" mass="65601">MAETPQRVQLGVAVCRPSLLPRGPTGANIPMIISAKNVDEKEYAATGGNLNDLQTQLEKSQQSRSNTPAETGACSSVQGASTTDNEASSRGSTIDNNEFHHNTSATPEMTDIIPHSPVLSDSPFPIISKEPFAYFENSYPSSLFPSLPSLDNLQELAQFPKETDLVITPMMHNDLDQLYFDRAYAFAPIVQAHRYRSWSKQPNKSQQRTCLQHAMWTLASSLSSQFSIEGRKLYAKTRQLLHALESDESYHQVSLQQAQAWTLLAIYELTCQDFHRGMMSAGRAFRLIQMMRLYELDAPTIPGTMQLEQYHAQLILQGPIQDDWVDNETKRRTFWLAYTIDRFTCMADGLHMVFDERLIRTRLPAPEVNFADNRPIDMGFLTDVIPVVGLEWPHNNLSPFTECVIGATVCGRVLEHRQKAVGRSDQEFCRQHRALHALLTQRIRMLRIYASLEYPDPILAFVALAAHISMLMLYDLVKSRPLGTDAQGTQLTQALPALSGEKPFQFVGSKQKMLTMPQMHPLTPILLLLGARFSQAHPGLNDAYIKLFPSIITMLQASNGLNGLAQNFFQLLEPNHNNYCDFT</sequence>
<dbReference type="CDD" id="cd12148">
    <property type="entry name" value="fungal_TF_MHR"/>
    <property type="match status" value="1"/>
</dbReference>
<proteinExistence type="predicted"/>
<keyword evidence="5" id="KW-0804">Transcription</keyword>
<dbReference type="PANTHER" id="PTHR47338">
    <property type="entry name" value="ZN(II)2CYS6 TRANSCRIPTION FACTOR (EUROFUNG)-RELATED"/>
    <property type="match status" value="1"/>
</dbReference>
<keyword evidence="3" id="KW-0805">Transcription regulation</keyword>
<gene>
    <name evidence="9" type="ORF">OHK93_003258</name>
</gene>
<name>A0AA43U136_9LECA</name>
<keyword evidence="10" id="KW-1185">Reference proteome</keyword>
<evidence type="ECO:0000313" key="10">
    <source>
        <dbReference type="Proteomes" id="UP001161017"/>
    </source>
</evidence>
<dbReference type="Pfam" id="PF04082">
    <property type="entry name" value="Fungal_trans"/>
    <property type="match status" value="1"/>
</dbReference>
<dbReference type="InterPro" id="IPR007219">
    <property type="entry name" value="XnlR_reg_dom"/>
</dbReference>